<dbReference type="Pfam" id="PF08002">
    <property type="entry name" value="DUF1697"/>
    <property type="match status" value="1"/>
</dbReference>
<dbReference type="PANTHER" id="PTHR36439">
    <property type="entry name" value="BLL4334 PROTEIN"/>
    <property type="match status" value="1"/>
</dbReference>
<evidence type="ECO:0000313" key="2">
    <source>
        <dbReference type="Proteomes" id="UP000571554"/>
    </source>
</evidence>
<dbReference type="RefSeq" id="WP_183731646.1">
    <property type="nucleotide sequence ID" value="NZ_JACHBW010000026.1"/>
</dbReference>
<name>A0A7W9U3I8_9BURK</name>
<dbReference type="PIRSF" id="PIRSF008502">
    <property type="entry name" value="UCP008502"/>
    <property type="match status" value="1"/>
</dbReference>
<keyword evidence="2" id="KW-1185">Reference proteome</keyword>
<sequence length="169" mass="17849">MPTYIALLRAVNVGGTGKLPMPQLRAMGEALGFANVRTYIASGNVVFESPLAATSVKKQLEQSLQAYAGKPVGVLLRNAREMAAVLADNPFADAPPERTVAIFLDAAPPADALDRLSGQGTEQLALGKHEIYVFYPDGIGRSKLRIAAAKDGTARNMNTVAALAQWAAQ</sequence>
<evidence type="ECO:0000313" key="1">
    <source>
        <dbReference type="EMBL" id="MBB6106383.1"/>
    </source>
</evidence>
<dbReference type="AlphaFoldDB" id="A0A7W9U3I8"/>
<dbReference type="EMBL" id="JACHBW010000026">
    <property type="protein sequence ID" value="MBB6106383.1"/>
    <property type="molecule type" value="Genomic_DNA"/>
</dbReference>
<protein>
    <submittedName>
        <fullName evidence="1">Uncharacterized protein (DUF1697 family)</fullName>
    </submittedName>
</protein>
<organism evidence="1 2">
    <name type="scientific">Paraburkholderia bannensis</name>
    <dbReference type="NCBI Taxonomy" id="765414"/>
    <lineage>
        <taxon>Bacteria</taxon>
        <taxon>Pseudomonadati</taxon>
        <taxon>Pseudomonadota</taxon>
        <taxon>Betaproteobacteria</taxon>
        <taxon>Burkholderiales</taxon>
        <taxon>Burkholderiaceae</taxon>
        <taxon>Paraburkholderia</taxon>
    </lineage>
</organism>
<accession>A0A7W9U3I8</accession>
<reference evidence="1 2" key="1">
    <citation type="submission" date="2020-08" db="EMBL/GenBank/DDBJ databases">
        <title>Above-ground endophytic microbial communities from plants in different locations in the United States.</title>
        <authorList>
            <person name="Frank C."/>
        </authorList>
    </citation>
    <scope>NUCLEOTIDE SEQUENCE [LARGE SCALE GENOMIC DNA]</scope>
    <source>
        <strain evidence="1 2">WP4_2_2</strain>
    </source>
</reference>
<dbReference type="SUPFAM" id="SSF160379">
    <property type="entry name" value="SP0830-like"/>
    <property type="match status" value="1"/>
</dbReference>
<dbReference type="Proteomes" id="UP000571554">
    <property type="component" value="Unassembled WGS sequence"/>
</dbReference>
<gene>
    <name evidence="1" type="ORF">F4827_006258</name>
</gene>
<dbReference type="InterPro" id="IPR012545">
    <property type="entry name" value="DUF1697"/>
</dbReference>
<comment type="caution">
    <text evidence="1">The sequence shown here is derived from an EMBL/GenBank/DDBJ whole genome shotgun (WGS) entry which is preliminary data.</text>
</comment>
<dbReference type="PANTHER" id="PTHR36439:SF1">
    <property type="entry name" value="DUF1697 DOMAIN-CONTAINING PROTEIN"/>
    <property type="match status" value="1"/>
</dbReference>
<proteinExistence type="predicted"/>
<dbReference type="Gene3D" id="3.30.70.1280">
    <property type="entry name" value="SP0830-like domains"/>
    <property type="match status" value="1"/>
</dbReference>